<feature type="compositionally biased region" description="Low complexity" evidence="2">
    <location>
        <begin position="383"/>
        <end position="398"/>
    </location>
</feature>
<evidence type="ECO:0000256" key="1">
    <source>
        <dbReference type="SAM" id="Coils"/>
    </source>
</evidence>
<feature type="compositionally biased region" description="Basic and acidic residues" evidence="2">
    <location>
        <begin position="599"/>
        <end position="615"/>
    </location>
</feature>
<feature type="compositionally biased region" description="Low complexity" evidence="2">
    <location>
        <begin position="455"/>
        <end position="467"/>
    </location>
</feature>
<comment type="caution">
    <text evidence="5">The sequence shown here is derived from an EMBL/GenBank/DDBJ whole genome shotgun (WGS) entry which is preliminary data.</text>
</comment>
<dbReference type="Pfam" id="PF01805">
    <property type="entry name" value="Surp"/>
    <property type="match status" value="1"/>
</dbReference>
<feature type="non-terminal residue" evidence="5">
    <location>
        <position position="615"/>
    </location>
</feature>
<dbReference type="PROSITE" id="PS50128">
    <property type="entry name" value="SURP"/>
    <property type="match status" value="1"/>
</dbReference>
<gene>
    <name evidence="5" type="ORF">V5799_003356</name>
</gene>
<feature type="region of interest" description="Disordered" evidence="2">
    <location>
        <begin position="383"/>
        <end position="501"/>
    </location>
</feature>
<dbReference type="GO" id="GO:0048471">
    <property type="term" value="C:perinuclear region of cytoplasm"/>
    <property type="evidence" value="ECO:0007669"/>
    <property type="project" value="TreeGrafter"/>
</dbReference>
<evidence type="ECO:0000256" key="2">
    <source>
        <dbReference type="SAM" id="MobiDB-lite"/>
    </source>
</evidence>
<accession>A0AAQ4D969</accession>
<dbReference type="SUPFAM" id="SSF109905">
    <property type="entry name" value="Surp module (SWAP domain)"/>
    <property type="match status" value="1"/>
</dbReference>
<reference evidence="5 6" key="1">
    <citation type="journal article" date="2023" name="Arcadia Sci">
        <title>De novo assembly of a long-read Amblyomma americanum tick genome.</title>
        <authorList>
            <person name="Chou S."/>
            <person name="Poskanzer K.E."/>
            <person name="Rollins M."/>
            <person name="Thuy-Boun P.S."/>
        </authorList>
    </citation>
    <scope>NUCLEOTIDE SEQUENCE [LARGE SCALE GENOMIC DNA]</scope>
    <source>
        <strain evidence="5">F_SG_1</strain>
        <tissue evidence="5">Salivary glands</tissue>
    </source>
</reference>
<dbReference type="SMART" id="SM00648">
    <property type="entry name" value="SWAP"/>
    <property type="match status" value="1"/>
</dbReference>
<evidence type="ECO:0000259" key="4">
    <source>
        <dbReference type="PROSITE" id="PS51391"/>
    </source>
</evidence>
<dbReference type="Gene3D" id="1.25.40.90">
    <property type="match status" value="1"/>
</dbReference>
<dbReference type="GO" id="GO:0006396">
    <property type="term" value="P:RNA processing"/>
    <property type="evidence" value="ECO:0007669"/>
    <property type="project" value="InterPro"/>
</dbReference>
<feature type="compositionally biased region" description="Polar residues" evidence="2">
    <location>
        <begin position="406"/>
        <end position="421"/>
    </location>
</feature>
<dbReference type="PANTHER" id="PTHR12323:SF0">
    <property type="entry name" value="CALCIUM HOMEOSTASIS ENDOPLASMIC RETICULUM PROTEIN"/>
    <property type="match status" value="1"/>
</dbReference>
<protein>
    <recommendedName>
        <fullName evidence="7">Calcium homeostasis endoplasmic reticulum protein</fullName>
    </recommendedName>
</protein>
<dbReference type="PANTHER" id="PTHR12323">
    <property type="entry name" value="SR-RELATED CTD ASSOCIATED FACTOR 6"/>
    <property type="match status" value="1"/>
</dbReference>
<dbReference type="FunFam" id="1.10.10.790:FF:000002">
    <property type="entry name" value="Splicing factor 3A subunit 1"/>
    <property type="match status" value="1"/>
</dbReference>
<dbReference type="GO" id="GO:0006874">
    <property type="term" value="P:intracellular calcium ion homeostasis"/>
    <property type="evidence" value="ECO:0007669"/>
    <property type="project" value="TreeGrafter"/>
</dbReference>
<dbReference type="Proteomes" id="UP001321473">
    <property type="component" value="Unassembled WGS sequence"/>
</dbReference>
<dbReference type="EMBL" id="JARKHS020033511">
    <property type="protein sequence ID" value="KAK8759009.1"/>
    <property type="molecule type" value="Genomic_DNA"/>
</dbReference>
<feature type="region of interest" description="Disordered" evidence="2">
    <location>
        <begin position="586"/>
        <end position="615"/>
    </location>
</feature>
<evidence type="ECO:0008006" key="7">
    <source>
        <dbReference type="Google" id="ProtNLM"/>
    </source>
</evidence>
<feature type="domain" description="CID" evidence="4">
    <location>
        <begin position="150"/>
        <end position="290"/>
    </location>
</feature>
<feature type="compositionally biased region" description="Gly residues" evidence="2">
    <location>
        <begin position="442"/>
        <end position="451"/>
    </location>
</feature>
<keyword evidence="1" id="KW-0175">Coiled coil</keyword>
<dbReference type="InterPro" id="IPR006569">
    <property type="entry name" value="CID_dom"/>
</dbReference>
<dbReference type="SUPFAM" id="SSF48464">
    <property type="entry name" value="ENTH/VHS domain"/>
    <property type="match status" value="1"/>
</dbReference>
<sequence>MMDMPIAPPDQELRNIIDKLAQFVARNGPEFEQMTKQKQKDNPKFSFLFGGEYYAYYKHQVATQQNSMKAKDDVPPVATGAPPGPVPWQATSNVALAQLQQQMQEIQEQIRQSELNLAAQHQVLLQQQQVQLDEAIRKAQDDKLMAQAKSCDVEVAELDKILQPIIESCTKDAISAGKGWIFSHSTTPQRNELICQYLLKKITVPGAPFDMKLHIVYLINDVLHHCVRKNADGLKQSLDKVVVPIFCTTSIGVDEEKGQKLAKLLKLWETNNYFPPLILEQLKNPAISLANYQAKYTQLQKQHQDFVAHLTSRLQALQFGMLPPTMAAQGGLTGVAALPTPAMMPQAAMVPTVQQALPVNSASLATQPTTAVSTAGAQPQAANTAAATATSSASEHQQPVGALQESADQVSQGANAETGTPGSSGGEKEPQMPDALMDNSSSGGGSAGGGQEIDSQQMQQGQASSMGRMVMANNGMGMPQPQQAPMQNTDGPPPLPHMMPSDQMPPRDMIPGGMSQGYGGGPMHHYPGPMGGGPPYMGNGPPPHIPPFGPQPPPHFGMPPGYNHPPPPSFMHHGGPPPGQYGGMPPRPMHGGCPGPELSYDHMNNDRPYYDDYDM</sequence>
<evidence type="ECO:0000313" key="6">
    <source>
        <dbReference type="Proteomes" id="UP001321473"/>
    </source>
</evidence>
<dbReference type="InterPro" id="IPR000061">
    <property type="entry name" value="Surp"/>
</dbReference>
<dbReference type="InterPro" id="IPR035967">
    <property type="entry name" value="SWAP/Surp_sf"/>
</dbReference>
<dbReference type="PROSITE" id="PS51391">
    <property type="entry name" value="CID"/>
    <property type="match status" value="1"/>
</dbReference>
<feature type="domain" description="SURP motif" evidence="3">
    <location>
        <begin position="16"/>
        <end position="58"/>
    </location>
</feature>
<proteinExistence type="predicted"/>
<keyword evidence="6" id="KW-1185">Reference proteome</keyword>
<dbReference type="Pfam" id="PF04818">
    <property type="entry name" value="CID"/>
    <property type="match status" value="1"/>
</dbReference>
<evidence type="ECO:0000259" key="3">
    <source>
        <dbReference type="PROSITE" id="PS50128"/>
    </source>
</evidence>
<dbReference type="Gene3D" id="1.10.10.790">
    <property type="entry name" value="Surp module"/>
    <property type="match status" value="1"/>
</dbReference>
<dbReference type="InterPro" id="IPR008942">
    <property type="entry name" value="ENTH_VHS"/>
</dbReference>
<feature type="coiled-coil region" evidence="1">
    <location>
        <begin position="89"/>
        <end position="138"/>
    </location>
</feature>
<evidence type="ECO:0000313" key="5">
    <source>
        <dbReference type="EMBL" id="KAK8759009.1"/>
    </source>
</evidence>
<dbReference type="AlphaFoldDB" id="A0AAQ4D969"/>
<feature type="compositionally biased region" description="Low complexity" evidence="2">
    <location>
        <begin position="475"/>
        <end position="487"/>
    </location>
</feature>
<name>A0AAQ4D969_AMBAM</name>
<dbReference type="GO" id="GO:0003723">
    <property type="term" value="F:RNA binding"/>
    <property type="evidence" value="ECO:0007669"/>
    <property type="project" value="InterPro"/>
</dbReference>
<organism evidence="5 6">
    <name type="scientific">Amblyomma americanum</name>
    <name type="common">Lone star tick</name>
    <dbReference type="NCBI Taxonomy" id="6943"/>
    <lineage>
        <taxon>Eukaryota</taxon>
        <taxon>Metazoa</taxon>
        <taxon>Ecdysozoa</taxon>
        <taxon>Arthropoda</taxon>
        <taxon>Chelicerata</taxon>
        <taxon>Arachnida</taxon>
        <taxon>Acari</taxon>
        <taxon>Parasitiformes</taxon>
        <taxon>Ixodida</taxon>
        <taxon>Ixodoidea</taxon>
        <taxon>Ixodidae</taxon>
        <taxon>Amblyomminae</taxon>
        <taxon>Amblyomma</taxon>
    </lineage>
</organism>